<dbReference type="AlphaFoldDB" id="A0A1J1HFU0"/>
<evidence type="ECO:0000313" key="2">
    <source>
        <dbReference type="EMBL" id="CRK86723.1"/>
    </source>
</evidence>
<dbReference type="EMBL" id="CVRI01000002">
    <property type="protein sequence ID" value="CRK86723.1"/>
    <property type="molecule type" value="Genomic_DNA"/>
</dbReference>
<reference evidence="2 3" key="1">
    <citation type="submission" date="2015-04" db="EMBL/GenBank/DDBJ databases">
        <authorList>
            <person name="Syromyatnikov M.Y."/>
            <person name="Popov V.N."/>
        </authorList>
    </citation>
    <scope>NUCLEOTIDE SEQUENCE [LARGE SCALE GENOMIC DNA]</scope>
</reference>
<evidence type="ECO:0000256" key="1">
    <source>
        <dbReference type="SAM" id="MobiDB-lite"/>
    </source>
</evidence>
<protein>
    <submittedName>
        <fullName evidence="2">CLUMA_CG000556, isoform A</fullName>
    </submittedName>
</protein>
<organism evidence="2 3">
    <name type="scientific">Clunio marinus</name>
    <dbReference type="NCBI Taxonomy" id="568069"/>
    <lineage>
        <taxon>Eukaryota</taxon>
        <taxon>Metazoa</taxon>
        <taxon>Ecdysozoa</taxon>
        <taxon>Arthropoda</taxon>
        <taxon>Hexapoda</taxon>
        <taxon>Insecta</taxon>
        <taxon>Pterygota</taxon>
        <taxon>Neoptera</taxon>
        <taxon>Endopterygota</taxon>
        <taxon>Diptera</taxon>
        <taxon>Nematocera</taxon>
        <taxon>Chironomoidea</taxon>
        <taxon>Chironomidae</taxon>
        <taxon>Clunio</taxon>
    </lineage>
</organism>
<dbReference type="Proteomes" id="UP000183832">
    <property type="component" value="Unassembled WGS sequence"/>
</dbReference>
<proteinExistence type="predicted"/>
<keyword evidence="3" id="KW-1185">Reference proteome</keyword>
<name>A0A1J1HFU0_9DIPT</name>
<sequence length="145" mass="16288">MNNATDFGHSFISLKGPSEEGKKGLQRHQPNILNSNPKVTTLEKATWADEKPNFSSSLTSGNVKRLFVTSSPAFLCHLATRDDGEAKIEILHRHHQANISNSIFKLNIFSFWLITQTFSVAFICFRSQHRKELSESFFHSGVVPG</sequence>
<gene>
    <name evidence="2" type="ORF">CLUMA_CG000556</name>
</gene>
<accession>A0A1J1HFU0</accession>
<feature type="region of interest" description="Disordered" evidence="1">
    <location>
        <begin position="1"/>
        <end position="35"/>
    </location>
</feature>
<evidence type="ECO:0000313" key="3">
    <source>
        <dbReference type="Proteomes" id="UP000183832"/>
    </source>
</evidence>